<dbReference type="Proteomes" id="UP000518266">
    <property type="component" value="Unassembled WGS sequence"/>
</dbReference>
<dbReference type="EMBL" id="JAAKFY010000018">
    <property type="protein sequence ID" value="KAF3842860.1"/>
    <property type="molecule type" value="Genomic_DNA"/>
</dbReference>
<gene>
    <name evidence="1" type="ORF">F7725_001709</name>
</gene>
<evidence type="ECO:0000313" key="2">
    <source>
        <dbReference type="Proteomes" id="UP000518266"/>
    </source>
</evidence>
<sequence>MRAYLTPRRVDDIFHLLPIFRLGKMVPYIQFLRLLGRLTAASALRLLPAVAAPHANVAEQPSLGRQ</sequence>
<organism evidence="1 2">
    <name type="scientific">Dissostichus mawsoni</name>
    <name type="common">Antarctic cod</name>
    <dbReference type="NCBI Taxonomy" id="36200"/>
    <lineage>
        <taxon>Eukaryota</taxon>
        <taxon>Metazoa</taxon>
        <taxon>Chordata</taxon>
        <taxon>Craniata</taxon>
        <taxon>Vertebrata</taxon>
        <taxon>Euteleostomi</taxon>
        <taxon>Actinopterygii</taxon>
        <taxon>Neopterygii</taxon>
        <taxon>Teleostei</taxon>
        <taxon>Neoteleostei</taxon>
        <taxon>Acanthomorphata</taxon>
        <taxon>Eupercaria</taxon>
        <taxon>Perciformes</taxon>
        <taxon>Notothenioidei</taxon>
        <taxon>Nototheniidae</taxon>
        <taxon>Dissostichus</taxon>
    </lineage>
</organism>
<dbReference type="OrthoDB" id="7756796at2759"/>
<feature type="non-terminal residue" evidence="1">
    <location>
        <position position="1"/>
    </location>
</feature>
<dbReference type="AlphaFoldDB" id="A0A7J5Y0K0"/>
<reference evidence="1 2" key="1">
    <citation type="submission" date="2020-03" db="EMBL/GenBank/DDBJ databases">
        <title>Dissostichus mawsoni Genome sequencing and assembly.</title>
        <authorList>
            <person name="Park H."/>
        </authorList>
    </citation>
    <scope>NUCLEOTIDE SEQUENCE [LARGE SCALE GENOMIC DNA]</scope>
    <source>
        <strain evidence="1">DM0001</strain>
        <tissue evidence="1">Muscle</tissue>
    </source>
</reference>
<name>A0A7J5Y0K0_DISMA</name>
<proteinExistence type="predicted"/>
<evidence type="ECO:0000313" key="1">
    <source>
        <dbReference type="EMBL" id="KAF3842860.1"/>
    </source>
</evidence>
<protein>
    <submittedName>
        <fullName evidence="1">Uncharacterized protein</fullName>
    </submittedName>
</protein>
<keyword evidence="2" id="KW-1185">Reference proteome</keyword>
<accession>A0A7J5Y0K0</accession>
<comment type="caution">
    <text evidence="1">The sequence shown here is derived from an EMBL/GenBank/DDBJ whole genome shotgun (WGS) entry which is preliminary data.</text>
</comment>